<comment type="caution">
    <text evidence="1">The sequence shown here is derived from an EMBL/GenBank/DDBJ whole genome shotgun (WGS) entry which is preliminary data.</text>
</comment>
<dbReference type="EMBL" id="SNRY01000604">
    <property type="protein sequence ID" value="KAA6338583.1"/>
    <property type="molecule type" value="Genomic_DNA"/>
</dbReference>
<accession>A0A5J4RZY4</accession>
<gene>
    <name evidence="1" type="ORF">EZS27_013417</name>
</gene>
<name>A0A5J4RZY4_9ZZZZ</name>
<dbReference type="AlphaFoldDB" id="A0A5J4RZY4"/>
<organism evidence="1">
    <name type="scientific">termite gut metagenome</name>
    <dbReference type="NCBI Taxonomy" id="433724"/>
    <lineage>
        <taxon>unclassified sequences</taxon>
        <taxon>metagenomes</taxon>
        <taxon>organismal metagenomes</taxon>
    </lineage>
</organism>
<evidence type="ECO:0000313" key="1">
    <source>
        <dbReference type="EMBL" id="KAA6338583.1"/>
    </source>
</evidence>
<reference evidence="1" key="1">
    <citation type="submission" date="2019-03" db="EMBL/GenBank/DDBJ databases">
        <title>Single cell metagenomics reveals metabolic interactions within the superorganism composed of flagellate Streblomastix strix and complex community of Bacteroidetes bacteria on its surface.</title>
        <authorList>
            <person name="Treitli S.C."/>
            <person name="Kolisko M."/>
            <person name="Husnik F."/>
            <person name="Keeling P."/>
            <person name="Hampl V."/>
        </authorList>
    </citation>
    <scope>NUCLEOTIDE SEQUENCE</scope>
    <source>
        <strain evidence="1">STM</strain>
    </source>
</reference>
<sequence>MCKFLFPQLFTVIPDPLFACKLHVHKNKKDLHFTVSP</sequence>
<protein>
    <submittedName>
        <fullName evidence="1">Uncharacterized protein</fullName>
    </submittedName>
</protein>
<proteinExistence type="predicted"/>